<proteinExistence type="inferred from homology"/>
<evidence type="ECO:0000256" key="1">
    <source>
        <dbReference type="ARBA" id="ARBA00022741"/>
    </source>
</evidence>
<name>A0AAV4XJW8_CAEEX</name>
<reference evidence="8 9" key="1">
    <citation type="submission" date="2021-06" db="EMBL/GenBank/DDBJ databases">
        <title>Caerostris extrusa draft genome.</title>
        <authorList>
            <person name="Kono N."/>
            <person name="Arakawa K."/>
        </authorList>
    </citation>
    <scope>NUCLEOTIDE SEQUENCE [LARGE SCALE GENOMIC DNA]</scope>
</reference>
<keyword evidence="5 6" id="KW-0694">RNA-binding</keyword>
<organism evidence="8 9">
    <name type="scientific">Caerostris extrusa</name>
    <name type="common">Bark spider</name>
    <name type="synonym">Caerostris bankana</name>
    <dbReference type="NCBI Taxonomy" id="172846"/>
    <lineage>
        <taxon>Eukaryota</taxon>
        <taxon>Metazoa</taxon>
        <taxon>Ecdysozoa</taxon>
        <taxon>Arthropoda</taxon>
        <taxon>Chelicerata</taxon>
        <taxon>Arachnida</taxon>
        <taxon>Araneae</taxon>
        <taxon>Araneomorphae</taxon>
        <taxon>Entelegynae</taxon>
        <taxon>Araneoidea</taxon>
        <taxon>Araneidae</taxon>
        <taxon>Caerostris</taxon>
    </lineage>
</organism>
<feature type="domain" description="Helicase C-terminal" evidence="7">
    <location>
        <begin position="10"/>
        <end position="152"/>
    </location>
</feature>
<dbReference type="PANTHER" id="PTHR24031">
    <property type="entry name" value="RNA HELICASE"/>
    <property type="match status" value="1"/>
</dbReference>
<sequence length="220" mass="25475">MLFSATFSNKIKDLAQIAVHKTALYMGLEVPEKATVEGLSEGFLSIVFMANKKQNIRNREYRHFCRAEKGILLCTDVGARGLDIPRVDWVIQYDPPNDPKDYIHRVGRTARGENNTGQALLILRQEELDFLKYLYNAKIVLKEIDYQWDKVLEVFPNVQNEVEEIVTSNYHFKFEGKLAYKAYFCAYQSYRLKKVFNLDNLDPAAVAKSFCFPYVPKVNI</sequence>
<dbReference type="CDD" id="cd18787">
    <property type="entry name" value="SF2_C_DEAD"/>
    <property type="match status" value="1"/>
</dbReference>
<protein>
    <recommendedName>
        <fullName evidence="6">ATP-dependent RNA helicase</fullName>
        <ecNumber evidence="6">3.6.4.13</ecNumber>
    </recommendedName>
</protein>
<keyword evidence="2 6" id="KW-0378">Hydrolase</keyword>
<keyword evidence="1 6" id="KW-0547">Nucleotide-binding</keyword>
<dbReference type="AlphaFoldDB" id="A0AAV4XJW8"/>
<gene>
    <name evidence="8" type="primary">Ddx18</name>
    <name evidence="8" type="ORF">CEXT_170611</name>
</gene>
<dbReference type="Proteomes" id="UP001054945">
    <property type="component" value="Unassembled WGS sequence"/>
</dbReference>
<dbReference type="GO" id="GO:0003724">
    <property type="term" value="F:RNA helicase activity"/>
    <property type="evidence" value="ECO:0007669"/>
    <property type="project" value="UniProtKB-EC"/>
</dbReference>
<keyword evidence="3 6" id="KW-0347">Helicase</keyword>
<accession>A0AAV4XJW8</accession>
<dbReference type="GO" id="GO:0005524">
    <property type="term" value="F:ATP binding"/>
    <property type="evidence" value="ECO:0007669"/>
    <property type="project" value="UniProtKB-UniRule"/>
</dbReference>
<keyword evidence="9" id="KW-1185">Reference proteome</keyword>
<comment type="domain">
    <text evidence="6">The Q motif is unique to and characteristic of the DEAD box family of RNA helicases and controls ATP binding and hydrolysis.</text>
</comment>
<dbReference type="Pfam" id="PF13959">
    <property type="entry name" value="CTE_SPB4"/>
    <property type="match status" value="1"/>
</dbReference>
<dbReference type="SUPFAM" id="SSF52540">
    <property type="entry name" value="P-loop containing nucleoside triphosphate hydrolases"/>
    <property type="match status" value="1"/>
</dbReference>
<evidence type="ECO:0000256" key="2">
    <source>
        <dbReference type="ARBA" id="ARBA00022801"/>
    </source>
</evidence>
<comment type="catalytic activity">
    <reaction evidence="6">
        <text>ATP + H2O = ADP + phosphate + H(+)</text>
        <dbReference type="Rhea" id="RHEA:13065"/>
        <dbReference type="ChEBI" id="CHEBI:15377"/>
        <dbReference type="ChEBI" id="CHEBI:15378"/>
        <dbReference type="ChEBI" id="CHEBI:30616"/>
        <dbReference type="ChEBI" id="CHEBI:43474"/>
        <dbReference type="ChEBI" id="CHEBI:456216"/>
        <dbReference type="EC" id="3.6.4.13"/>
    </reaction>
</comment>
<dbReference type="Pfam" id="PF00271">
    <property type="entry name" value="Helicase_C"/>
    <property type="match status" value="1"/>
</dbReference>
<evidence type="ECO:0000313" key="8">
    <source>
        <dbReference type="EMBL" id="GIY94099.1"/>
    </source>
</evidence>
<comment type="function">
    <text evidence="6">RNA helicase.</text>
</comment>
<dbReference type="Gene3D" id="3.40.50.300">
    <property type="entry name" value="P-loop containing nucleotide triphosphate hydrolases"/>
    <property type="match status" value="1"/>
</dbReference>
<comment type="similarity">
    <text evidence="6">Belongs to the DEAD box helicase family.</text>
</comment>
<comment type="caution">
    <text evidence="8">The sequence shown here is derived from an EMBL/GenBank/DDBJ whole genome shotgun (WGS) entry which is preliminary data.</text>
</comment>
<dbReference type="EMBL" id="BPLR01017743">
    <property type="protein sequence ID" value="GIY94099.1"/>
    <property type="molecule type" value="Genomic_DNA"/>
</dbReference>
<dbReference type="SMART" id="SM01178">
    <property type="entry name" value="DUF4217"/>
    <property type="match status" value="1"/>
</dbReference>
<dbReference type="GO" id="GO:0016787">
    <property type="term" value="F:hydrolase activity"/>
    <property type="evidence" value="ECO:0007669"/>
    <property type="project" value="UniProtKB-KW"/>
</dbReference>
<keyword evidence="4 6" id="KW-0067">ATP-binding</keyword>
<evidence type="ECO:0000256" key="6">
    <source>
        <dbReference type="RuleBase" id="RU365068"/>
    </source>
</evidence>
<dbReference type="EC" id="3.6.4.13" evidence="6"/>
<evidence type="ECO:0000256" key="5">
    <source>
        <dbReference type="ARBA" id="ARBA00022884"/>
    </source>
</evidence>
<evidence type="ECO:0000259" key="7">
    <source>
        <dbReference type="PROSITE" id="PS51194"/>
    </source>
</evidence>
<dbReference type="GO" id="GO:0003723">
    <property type="term" value="F:RNA binding"/>
    <property type="evidence" value="ECO:0007669"/>
    <property type="project" value="UniProtKB-UniRule"/>
</dbReference>
<dbReference type="SMART" id="SM00490">
    <property type="entry name" value="HELICc"/>
    <property type="match status" value="1"/>
</dbReference>
<evidence type="ECO:0000313" key="9">
    <source>
        <dbReference type="Proteomes" id="UP001054945"/>
    </source>
</evidence>
<dbReference type="PROSITE" id="PS51194">
    <property type="entry name" value="HELICASE_CTER"/>
    <property type="match status" value="1"/>
</dbReference>
<dbReference type="InterPro" id="IPR027417">
    <property type="entry name" value="P-loop_NTPase"/>
</dbReference>
<evidence type="ECO:0000256" key="4">
    <source>
        <dbReference type="ARBA" id="ARBA00022840"/>
    </source>
</evidence>
<dbReference type="InterPro" id="IPR001650">
    <property type="entry name" value="Helicase_C-like"/>
</dbReference>
<evidence type="ECO:0000256" key="3">
    <source>
        <dbReference type="ARBA" id="ARBA00022806"/>
    </source>
</evidence>
<dbReference type="InterPro" id="IPR025313">
    <property type="entry name" value="SPB4-like_CTE"/>
</dbReference>